<dbReference type="SUPFAM" id="SSF74650">
    <property type="entry name" value="Galactose mutarotase-like"/>
    <property type="match status" value="1"/>
</dbReference>
<dbReference type="Gene3D" id="2.70.98.10">
    <property type="match status" value="1"/>
</dbReference>
<dbReference type="EMBL" id="FOVL01000025">
    <property type="protein sequence ID" value="SFN91302.1"/>
    <property type="molecule type" value="Genomic_DNA"/>
</dbReference>
<dbReference type="RefSeq" id="WP_245760466.1">
    <property type="nucleotide sequence ID" value="NZ_FOVL01000025.1"/>
</dbReference>
<evidence type="ECO:0000313" key="5">
    <source>
        <dbReference type="Proteomes" id="UP000199153"/>
    </source>
</evidence>
<dbReference type="GO" id="GO:0016853">
    <property type="term" value="F:isomerase activity"/>
    <property type="evidence" value="ECO:0007669"/>
    <property type="project" value="InterPro"/>
</dbReference>
<evidence type="ECO:0000256" key="2">
    <source>
        <dbReference type="ARBA" id="ARBA00011245"/>
    </source>
</evidence>
<gene>
    <name evidence="4" type="ORF">SAMN05660413_03050</name>
</gene>
<dbReference type="GO" id="GO:0005975">
    <property type="term" value="P:carbohydrate metabolic process"/>
    <property type="evidence" value="ECO:0007669"/>
    <property type="project" value="InterPro"/>
</dbReference>
<dbReference type="InterPro" id="IPR008183">
    <property type="entry name" value="Aldose_1/G6P_1-epimerase"/>
</dbReference>
<comment type="subunit">
    <text evidence="2">Monomer.</text>
</comment>
<dbReference type="InterPro" id="IPR011013">
    <property type="entry name" value="Gal_mutarotase_sf_dom"/>
</dbReference>
<dbReference type="Proteomes" id="UP000199153">
    <property type="component" value="Unassembled WGS sequence"/>
</dbReference>
<comment type="cofactor">
    <cofactor evidence="1">
        <name>Ca(2+)</name>
        <dbReference type="ChEBI" id="CHEBI:29108"/>
    </cofactor>
</comment>
<keyword evidence="3" id="KW-0106">Calcium</keyword>
<proteinExistence type="predicted"/>
<sequence length="299" mass="34515">MLTEEERNKMHQIKNEFLSITVNPVGAELSSIKNLETGIEHLWQGNPEIWASQAPNLFPVIGVLKNGEYTFEGKTYKMPKHGFVRYNKNIRLKSKTENELVFELQFSEESLKQYPFKFNFEIAFKLNGKNLEVSHQVSNLDEKTMYFSLGGHPAFNAPLSENEDYEDYYLEFDQKLDLRSYLLNKEGLVSERTEGILDNENKIWLKKDLFENDALIFKNIPSKKVVLKSKNSGAVLSVEYSDFKNLGIWAKPNAPYVCIEPWLGIADVEGTDQNLKTKEGIEQLEPEEVYQATYVINIH</sequence>
<evidence type="ECO:0000313" key="4">
    <source>
        <dbReference type="EMBL" id="SFN91302.1"/>
    </source>
</evidence>
<name>A0A1I5CWG4_9FLAO</name>
<dbReference type="InterPro" id="IPR014718">
    <property type="entry name" value="GH-type_carb-bd"/>
</dbReference>
<dbReference type="CDD" id="cd09024">
    <property type="entry name" value="Aldose_epim_lacX"/>
    <property type="match status" value="1"/>
</dbReference>
<dbReference type="Pfam" id="PF01263">
    <property type="entry name" value="Aldose_epim"/>
    <property type="match status" value="1"/>
</dbReference>
<reference evidence="4 5" key="1">
    <citation type="submission" date="2016-10" db="EMBL/GenBank/DDBJ databases">
        <authorList>
            <person name="de Groot N.N."/>
        </authorList>
    </citation>
    <scope>NUCLEOTIDE SEQUENCE [LARGE SCALE GENOMIC DNA]</scope>
    <source>
        <strain evidence="4 5">DSM 17794</strain>
    </source>
</reference>
<accession>A0A1I5CWG4</accession>
<dbReference type="InterPro" id="IPR037481">
    <property type="entry name" value="LacX"/>
</dbReference>
<protein>
    <submittedName>
        <fullName evidence="4">Galactose mutarotase</fullName>
    </submittedName>
</protein>
<dbReference type="STRING" id="287099.SAMN05660413_03050"/>
<keyword evidence="5" id="KW-1185">Reference proteome</keyword>
<evidence type="ECO:0000256" key="1">
    <source>
        <dbReference type="ARBA" id="ARBA00001913"/>
    </source>
</evidence>
<organism evidence="4 5">
    <name type="scientific">Salegentibacter flavus</name>
    <dbReference type="NCBI Taxonomy" id="287099"/>
    <lineage>
        <taxon>Bacteria</taxon>
        <taxon>Pseudomonadati</taxon>
        <taxon>Bacteroidota</taxon>
        <taxon>Flavobacteriia</taxon>
        <taxon>Flavobacteriales</taxon>
        <taxon>Flavobacteriaceae</taxon>
        <taxon>Salegentibacter</taxon>
    </lineage>
</organism>
<dbReference type="GO" id="GO:0030246">
    <property type="term" value="F:carbohydrate binding"/>
    <property type="evidence" value="ECO:0007669"/>
    <property type="project" value="InterPro"/>
</dbReference>
<evidence type="ECO:0000256" key="3">
    <source>
        <dbReference type="ARBA" id="ARBA00022837"/>
    </source>
</evidence>
<dbReference type="AlphaFoldDB" id="A0A1I5CWG4"/>